<name>A0AB34HAF5_ESCRO</name>
<comment type="caution">
    <text evidence="1">The sequence shown here is derived from an EMBL/GenBank/DDBJ whole genome shotgun (WGS) entry which is preliminary data.</text>
</comment>
<keyword evidence="2" id="KW-1185">Reference proteome</keyword>
<gene>
    <name evidence="1" type="ORF">J1605_005350</name>
</gene>
<dbReference type="SUPFAM" id="SSF46966">
    <property type="entry name" value="Spectrin repeat"/>
    <property type="match status" value="1"/>
</dbReference>
<sequence length="174" mass="20491">MSRIKVEKECVEENGIPGRERSKKFWGNKEYTMCEVFKEDMDGELLERSLALLNKSQQLTDFIEKIKCDGPNVNPEMIQGAQNSCLKIDSLLELLQDRRRQLDKYLKQQQQELSQVLQICQWDQQESQVTCWFQKTIRNLQEQSLGSSLSDNEELIRKHEELIIKAKVRDTLKK</sequence>
<dbReference type="Proteomes" id="UP001159641">
    <property type="component" value="Unassembled WGS sequence"/>
</dbReference>
<proteinExistence type="predicted"/>
<accession>A0AB34HAF5</accession>
<protein>
    <submittedName>
        <fullName evidence="1">Uncharacterized protein</fullName>
    </submittedName>
</protein>
<organism evidence="1 2">
    <name type="scientific">Eschrichtius robustus</name>
    <name type="common">California gray whale</name>
    <name type="synonym">Eschrichtius gibbosus</name>
    <dbReference type="NCBI Taxonomy" id="9764"/>
    <lineage>
        <taxon>Eukaryota</taxon>
        <taxon>Metazoa</taxon>
        <taxon>Chordata</taxon>
        <taxon>Craniata</taxon>
        <taxon>Vertebrata</taxon>
        <taxon>Euteleostomi</taxon>
        <taxon>Mammalia</taxon>
        <taxon>Eutheria</taxon>
        <taxon>Laurasiatheria</taxon>
        <taxon>Artiodactyla</taxon>
        <taxon>Whippomorpha</taxon>
        <taxon>Cetacea</taxon>
        <taxon>Mysticeti</taxon>
        <taxon>Eschrichtiidae</taxon>
        <taxon>Eschrichtius</taxon>
    </lineage>
</organism>
<evidence type="ECO:0000313" key="2">
    <source>
        <dbReference type="Proteomes" id="UP001159641"/>
    </source>
</evidence>
<evidence type="ECO:0000313" key="1">
    <source>
        <dbReference type="EMBL" id="KAJ8788619.1"/>
    </source>
</evidence>
<dbReference type="Gene3D" id="1.20.58.60">
    <property type="match status" value="1"/>
</dbReference>
<dbReference type="EMBL" id="JAIQCJ010001602">
    <property type="protein sequence ID" value="KAJ8788619.1"/>
    <property type="molecule type" value="Genomic_DNA"/>
</dbReference>
<dbReference type="AlphaFoldDB" id="A0AB34HAF5"/>
<reference evidence="1 2" key="1">
    <citation type="submission" date="2022-11" db="EMBL/GenBank/DDBJ databases">
        <title>Whole genome sequence of Eschrichtius robustus ER-17-0199.</title>
        <authorList>
            <person name="Bruniche-Olsen A."/>
            <person name="Black A.N."/>
            <person name="Fields C.J."/>
            <person name="Walden K."/>
            <person name="Dewoody J.A."/>
        </authorList>
    </citation>
    <scope>NUCLEOTIDE SEQUENCE [LARGE SCALE GENOMIC DNA]</scope>
    <source>
        <strain evidence="1">ER-17-0199</strain>
        <tissue evidence="1">Blubber</tissue>
    </source>
</reference>